<dbReference type="Proteomes" id="UP001283361">
    <property type="component" value="Unassembled WGS sequence"/>
</dbReference>
<dbReference type="EMBL" id="JAWDGP010001314">
    <property type="protein sequence ID" value="KAK3792894.1"/>
    <property type="molecule type" value="Genomic_DNA"/>
</dbReference>
<comment type="caution">
    <text evidence="1">The sequence shown here is derived from an EMBL/GenBank/DDBJ whole genome shotgun (WGS) entry which is preliminary data.</text>
</comment>
<sequence length="97" mass="10902">MGCDLPSDKNYVNCGLMGKKLWGVVWTSKNYGMWSDERVRIMCCGLAWVKTMGCGLTSKNYVVWSGMGKNYGLCGLTNKNYVVWSGMGKNYGMWSDE</sequence>
<name>A0AAE1ARY0_9GAST</name>
<organism evidence="1 2">
    <name type="scientific">Elysia crispata</name>
    <name type="common">lettuce slug</name>
    <dbReference type="NCBI Taxonomy" id="231223"/>
    <lineage>
        <taxon>Eukaryota</taxon>
        <taxon>Metazoa</taxon>
        <taxon>Spiralia</taxon>
        <taxon>Lophotrochozoa</taxon>
        <taxon>Mollusca</taxon>
        <taxon>Gastropoda</taxon>
        <taxon>Heterobranchia</taxon>
        <taxon>Euthyneura</taxon>
        <taxon>Panpulmonata</taxon>
        <taxon>Sacoglossa</taxon>
        <taxon>Placobranchoidea</taxon>
        <taxon>Plakobranchidae</taxon>
        <taxon>Elysia</taxon>
    </lineage>
</organism>
<dbReference type="AlphaFoldDB" id="A0AAE1ARY0"/>
<gene>
    <name evidence="1" type="ORF">RRG08_057157</name>
</gene>
<proteinExistence type="predicted"/>
<reference evidence="1" key="1">
    <citation type="journal article" date="2023" name="G3 (Bethesda)">
        <title>A reference genome for the long-term kleptoplast-retaining sea slug Elysia crispata morphotype clarki.</title>
        <authorList>
            <person name="Eastman K.E."/>
            <person name="Pendleton A.L."/>
            <person name="Shaikh M.A."/>
            <person name="Suttiyut T."/>
            <person name="Ogas R."/>
            <person name="Tomko P."/>
            <person name="Gavelis G."/>
            <person name="Widhalm J.R."/>
            <person name="Wisecaver J.H."/>
        </authorList>
    </citation>
    <scope>NUCLEOTIDE SEQUENCE</scope>
    <source>
        <strain evidence="1">ECLA1</strain>
    </source>
</reference>
<evidence type="ECO:0000313" key="2">
    <source>
        <dbReference type="Proteomes" id="UP001283361"/>
    </source>
</evidence>
<protein>
    <submittedName>
        <fullName evidence="1">Uncharacterized protein</fullName>
    </submittedName>
</protein>
<accession>A0AAE1ARY0</accession>
<evidence type="ECO:0000313" key="1">
    <source>
        <dbReference type="EMBL" id="KAK3792894.1"/>
    </source>
</evidence>
<keyword evidence="2" id="KW-1185">Reference proteome</keyword>